<name>A0A5C3QFA5_9AGAR</name>
<accession>A0A5C3QFA5</accession>
<feature type="non-terminal residue" evidence="1">
    <location>
        <position position="1"/>
    </location>
</feature>
<protein>
    <submittedName>
        <fullName evidence="1">Uncharacterized protein</fullName>
    </submittedName>
</protein>
<reference evidence="1 2" key="1">
    <citation type="journal article" date="2019" name="Nat. Ecol. Evol.">
        <title>Megaphylogeny resolves global patterns of mushroom evolution.</title>
        <authorList>
            <person name="Varga T."/>
            <person name="Krizsan K."/>
            <person name="Foldi C."/>
            <person name="Dima B."/>
            <person name="Sanchez-Garcia M."/>
            <person name="Sanchez-Ramirez S."/>
            <person name="Szollosi G.J."/>
            <person name="Szarkandi J.G."/>
            <person name="Papp V."/>
            <person name="Albert L."/>
            <person name="Andreopoulos W."/>
            <person name="Angelini C."/>
            <person name="Antonin V."/>
            <person name="Barry K.W."/>
            <person name="Bougher N.L."/>
            <person name="Buchanan P."/>
            <person name="Buyck B."/>
            <person name="Bense V."/>
            <person name="Catcheside P."/>
            <person name="Chovatia M."/>
            <person name="Cooper J."/>
            <person name="Damon W."/>
            <person name="Desjardin D."/>
            <person name="Finy P."/>
            <person name="Geml J."/>
            <person name="Haridas S."/>
            <person name="Hughes K."/>
            <person name="Justo A."/>
            <person name="Karasinski D."/>
            <person name="Kautmanova I."/>
            <person name="Kiss B."/>
            <person name="Kocsube S."/>
            <person name="Kotiranta H."/>
            <person name="LaButti K.M."/>
            <person name="Lechner B.E."/>
            <person name="Liimatainen K."/>
            <person name="Lipzen A."/>
            <person name="Lukacs Z."/>
            <person name="Mihaltcheva S."/>
            <person name="Morgado L.N."/>
            <person name="Niskanen T."/>
            <person name="Noordeloos M.E."/>
            <person name="Ohm R.A."/>
            <person name="Ortiz-Santana B."/>
            <person name="Ovrebo C."/>
            <person name="Racz N."/>
            <person name="Riley R."/>
            <person name="Savchenko A."/>
            <person name="Shiryaev A."/>
            <person name="Soop K."/>
            <person name="Spirin V."/>
            <person name="Szebenyi C."/>
            <person name="Tomsovsky M."/>
            <person name="Tulloss R.E."/>
            <person name="Uehling J."/>
            <person name="Grigoriev I.V."/>
            <person name="Vagvolgyi C."/>
            <person name="Papp T."/>
            <person name="Martin F.M."/>
            <person name="Miettinen O."/>
            <person name="Hibbett D.S."/>
            <person name="Nagy L.G."/>
        </authorList>
    </citation>
    <scope>NUCLEOTIDE SEQUENCE [LARGE SCALE GENOMIC DNA]</scope>
    <source>
        <strain evidence="1 2">CBS 309.79</strain>
    </source>
</reference>
<dbReference type="AlphaFoldDB" id="A0A5C3QFA5"/>
<evidence type="ECO:0000313" key="1">
    <source>
        <dbReference type="EMBL" id="TFK97013.1"/>
    </source>
</evidence>
<dbReference type="Proteomes" id="UP000305067">
    <property type="component" value="Unassembled WGS sequence"/>
</dbReference>
<organism evidence="1 2">
    <name type="scientific">Pterulicium gracile</name>
    <dbReference type="NCBI Taxonomy" id="1884261"/>
    <lineage>
        <taxon>Eukaryota</taxon>
        <taxon>Fungi</taxon>
        <taxon>Dikarya</taxon>
        <taxon>Basidiomycota</taxon>
        <taxon>Agaricomycotina</taxon>
        <taxon>Agaricomycetes</taxon>
        <taxon>Agaricomycetidae</taxon>
        <taxon>Agaricales</taxon>
        <taxon>Pleurotineae</taxon>
        <taxon>Pterulaceae</taxon>
        <taxon>Pterulicium</taxon>
    </lineage>
</organism>
<proteinExistence type="predicted"/>
<gene>
    <name evidence="1" type="ORF">BDV98DRAFT_514550</name>
</gene>
<dbReference type="STRING" id="1884261.A0A5C3QFA5"/>
<dbReference type="EMBL" id="ML178852">
    <property type="protein sequence ID" value="TFK97013.1"/>
    <property type="molecule type" value="Genomic_DNA"/>
</dbReference>
<sequence>VYAFIKHPIPLHLDDQNRVVETLTCVHGCGFPYPRNMDTSNAGSTGNLREHFKKCFNPVLIAQVNGMSKPAAARKKLVVPHLRDGQIANHFQVKDTTKKTYLANPMTKYENKDYLDQMLTGRPHMEKDIPSARTVGRNVRQVFHLVQDRLKGILAYPGLIHFSLDVWSSPNQRVYLAFVVYRIWKNE</sequence>
<dbReference type="OrthoDB" id="2677917at2759"/>
<evidence type="ECO:0000313" key="2">
    <source>
        <dbReference type="Proteomes" id="UP000305067"/>
    </source>
</evidence>
<keyword evidence="2" id="KW-1185">Reference proteome</keyword>